<evidence type="ECO:0000256" key="1">
    <source>
        <dbReference type="SAM" id="Phobius"/>
    </source>
</evidence>
<evidence type="ECO:0000313" key="2">
    <source>
        <dbReference type="EMBL" id="SPD05794.1"/>
    </source>
</evidence>
<dbReference type="AlphaFoldDB" id="A0A2N9H2M6"/>
<feature type="transmembrane region" description="Helical" evidence="1">
    <location>
        <begin position="21"/>
        <end position="38"/>
    </location>
</feature>
<sequence length="173" mass="18231">MALASRSHHAASGYRSLNSLGGSYVLVVLGLFVASWISQRFSAPPILFLVSDLSGSCLALSNLGGDFSDLASSRDFSGCFDLGTFSLDGRTIGWHAKGSDPPVMNTPSPSLSLRRNFLSLAPVVTRTPSDLIRPPASLSHARDGGGFGLPIWWWGLGYGVAGVVVVAVVLRKI</sequence>
<organism evidence="2">
    <name type="scientific">Fagus sylvatica</name>
    <name type="common">Beechnut</name>
    <dbReference type="NCBI Taxonomy" id="28930"/>
    <lineage>
        <taxon>Eukaryota</taxon>
        <taxon>Viridiplantae</taxon>
        <taxon>Streptophyta</taxon>
        <taxon>Embryophyta</taxon>
        <taxon>Tracheophyta</taxon>
        <taxon>Spermatophyta</taxon>
        <taxon>Magnoliopsida</taxon>
        <taxon>eudicotyledons</taxon>
        <taxon>Gunneridae</taxon>
        <taxon>Pentapetalae</taxon>
        <taxon>rosids</taxon>
        <taxon>fabids</taxon>
        <taxon>Fagales</taxon>
        <taxon>Fagaceae</taxon>
        <taxon>Fagus</taxon>
    </lineage>
</organism>
<feature type="transmembrane region" description="Helical" evidence="1">
    <location>
        <begin position="151"/>
        <end position="170"/>
    </location>
</feature>
<reference evidence="2" key="1">
    <citation type="submission" date="2018-02" db="EMBL/GenBank/DDBJ databases">
        <authorList>
            <person name="Cohen D.B."/>
            <person name="Kent A.D."/>
        </authorList>
    </citation>
    <scope>NUCLEOTIDE SEQUENCE</scope>
</reference>
<name>A0A2N9H2M6_FAGSY</name>
<protein>
    <submittedName>
        <fullName evidence="2">Uncharacterized protein</fullName>
    </submittedName>
</protein>
<keyword evidence="1" id="KW-0812">Transmembrane</keyword>
<dbReference type="EMBL" id="OIVN01002702">
    <property type="protein sequence ID" value="SPD05794.1"/>
    <property type="molecule type" value="Genomic_DNA"/>
</dbReference>
<accession>A0A2N9H2M6</accession>
<keyword evidence="1" id="KW-0472">Membrane</keyword>
<gene>
    <name evidence="2" type="ORF">FSB_LOCUS33676</name>
</gene>
<proteinExistence type="predicted"/>
<keyword evidence="1" id="KW-1133">Transmembrane helix</keyword>